<comment type="caution">
    <text evidence="1">The sequence shown here is derived from an EMBL/GenBank/DDBJ whole genome shotgun (WGS) entry which is preliminary data.</text>
</comment>
<dbReference type="EMBL" id="VOIH02000003">
    <property type="protein sequence ID" value="KAF3452076.1"/>
    <property type="molecule type" value="Genomic_DNA"/>
</dbReference>
<proteinExistence type="predicted"/>
<protein>
    <submittedName>
        <fullName evidence="1">Uncharacterized protein</fullName>
    </submittedName>
</protein>
<dbReference type="AlphaFoldDB" id="A0A8K0MMU6"/>
<dbReference type="Proteomes" id="UP000796880">
    <property type="component" value="Unassembled WGS sequence"/>
</dbReference>
<sequence length="257" mass="29360">MLKTPSRASTHYGLNVMGSTYFKCIATEIVDAYKEHSKVKILWNAGTECGFRDIKNLLTLWEILLVLSITRWSSTVTLMPFRARIEHVSFPSVIAKLKRVKQSSSGWNKDAFAYIHENHFGSENLLSMRNIREPGFTGRLAGEVTVKVSHGEARFKETMLRSLFVKWLRMMPLHVLGFATNFRFHGSIDFNIRKDLARLTGFQQVTLVAPRWVRKVIRYSCFGIVKIFSSFYPDGSRSLPPISSPAFLFSNSPSLCR</sequence>
<organism evidence="1 2">
    <name type="scientific">Rhamnella rubrinervis</name>
    <dbReference type="NCBI Taxonomy" id="2594499"/>
    <lineage>
        <taxon>Eukaryota</taxon>
        <taxon>Viridiplantae</taxon>
        <taxon>Streptophyta</taxon>
        <taxon>Embryophyta</taxon>
        <taxon>Tracheophyta</taxon>
        <taxon>Spermatophyta</taxon>
        <taxon>Magnoliopsida</taxon>
        <taxon>eudicotyledons</taxon>
        <taxon>Gunneridae</taxon>
        <taxon>Pentapetalae</taxon>
        <taxon>rosids</taxon>
        <taxon>fabids</taxon>
        <taxon>Rosales</taxon>
        <taxon>Rhamnaceae</taxon>
        <taxon>rhamnoid group</taxon>
        <taxon>Rhamneae</taxon>
        <taxon>Rhamnella</taxon>
    </lineage>
</organism>
<keyword evidence="2" id="KW-1185">Reference proteome</keyword>
<name>A0A8K0MMU6_9ROSA</name>
<reference evidence="1" key="1">
    <citation type="submission" date="2020-03" db="EMBL/GenBank/DDBJ databases">
        <title>A high-quality chromosome-level genome assembly of a woody plant with both climbing and erect habits, Rhamnella rubrinervis.</title>
        <authorList>
            <person name="Lu Z."/>
            <person name="Yang Y."/>
            <person name="Zhu X."/>
            <person name="Sun Y."/>
        </authorList>
    </citation>
    <scope>NUCLEOTIDE SEQUENCE</scope>
    <source>
        <strain evidence="1">BYM</strain>
        <tissue evidence="1">Leaf</tissue>
    </source>
</reference>
<accession>A0A8K0MMU6</accession>
<gene>
    <name evidence="1" type="ORF">FNV43_RR08172</name>
</gene>
<evidence type="ECO:0000313" key="2">
    <source>
        <dbReference type="Proteomes" id="UP000796880"/>
    </source>
</evidence>
<evidence type="ECO:0000313" key="1">
    <source>
        <dbReference type="EMBL" id="KAF3452076.1"/>
    </source>
</evidence>